<protein>
    <submittedName>
        <fullName evidence="1">Uncharacterized protein</fullName>
    </submittedName>
</protein>
<name>A0ACC0XBV4_9ROSI</name>
<proteinExistence type="predicted"/>
<accession>A0ACC0XBV4</accession>
<organism evidence="1 2">
    <name type="scientific">Pistacia integerrima</name>
    <dbReference type="NCBI Taxonomy" id="434235"/>
    <lineage>
        <taxon>Eukaryota</taxon>
        <taxon>Viridiplantae</taxon>
        <taxon>Streptophyta</taxon>
        <taxon>Embryophyta</taxon>
        <taxon>Tracheophyta</taxon>
        <taxon>Spermatophyta</taxon>
        <taxon>Magnoliopsida</taxon>
        <taxon>eudicotyledons</taxon>
        <taxon>Gunneridae</taxon>
        <taxon>Pentapetalae</taxon>
        <taxon>rosids</taxon>
        <taxon>malvids</taxon>
        <taxon>Sapindales</taxon>
        <taxon>Anacardiaceae</taxon>
        <taxon>Pistacia</taxon>
    </lineage>
</organism>
<comment type="caution">
    <text evidence="1">The sequence shown here is derived from an EMBL/GenBank/DDBJ whole genome shotgun (WGS) entry which is preliminary data.</text>
</comment>
<evidence type="ECO:0000313" key="1">
    <source>
        <dbReference type="EMBL" id="KAJ0013895.1"/>
    </source>
</evidence>
<gene>
    <name evidence="1" type="ORF">Pint_21622</name>
</gene>
<keyword evidence="2" id="KW-1185">Reference proteome</keyword>
<evidence type="ECO:0000313" key="2">
    <source>
        <dbReference type="Proteomes" id="UP001163603"/>
    </source>
</evidence>
<sequence length="102" mass="11357">MVKEVGDTELGVSSLVANGDMTPVKSALMRLPSCSRICSQGSAKLVLNDVDRLQEDQKLKMGIAFDWALGDRWIQCDPRNFGRGTTKIMKHKYIELLLDTSN</sequence>
<reference evidence="2" key="1">
    <citation type="journal article" date="2023" name="G3 (Bethesda)">
        <title>Genome assembly and association tests identify interacting loci associated with vigor, precocity, and sex in interspecific pistachio rootstocks.</title>
        <authorList>
            <person name="Palmer W."/>
            <person name="Jacygrad E."/>
            <person name="Sagayaradj S."/>
            <person name="Cavanaugh K."/>
            <person name="Han R."/>
            <person name="Bertier L."/>
            <person name="Beede B."/>
            <person name="Kafkas S."/>
            <person name="Golino D."/>
            <person name="Preece J."/>
            <person name="Michelmore R."/>
        </authorList>
    </citation>
    <scope>NUCLEOTIDE SEQUENCE [LARGE SCALE GENOMIC DNA]</scope>
</reference>
<dbReference type="Proteomes" id="UP001163603">
    <property type="component" value="Chromosome 13"/>
</dbReference>
<dbReference type="EMBL" id="CM047748">
    <property type="protein sequence ID" value="KAJ0013895.1"/>
    <property type="molecule type" value="Genomic_DNA"/>
</dbReference>